<dbReference type="InterPro" id="IPR000412">
    <property type="entry name" value="ABC_2_transport"/>
</dbReference>
<keyword evidence="5" id="KW-1003">Cell membrane</keyword>
<comment type="subcellular location">
    <subcellularLocation>
        <location evidence="5">Cell membrane</location>
        <topology evidence="5">Multi-pass membrane protein</topology>
    </subcellularLocation>
    <subcellularLocation>
        <location evidence="1">Membrane</location>
        <topology evidence="1">Multi-pass membrane protein</topology>
    </subcellularLocation>
</comment>
<protein>
    <recommendedName>
        <fullName evidence="5">Transport permease protein</fullName>
    </recommendedName>
</protein>
<dbReference type="PANTHER" id="PTHR43027:SF1">
    <property type="entry name" value="DOXORUBICIN RESISTANCE ABC TRANSPORTER PERMEASE PROTEIN DRRC-RELATED"/>
    <property type="match status" value="1"/>
</dbReference>
<sequence>MASYSNFRALKALTKASLQSIMKSPSAVVFSIAFPLVFIIAFGFLGGSKAFSIRLTMAKDADTTNALYQALHENQSIKWVPYPGDKELENALKKGVVDAVLDIQTQKMLFPAYKIALNGSEAQAGKLYQLRAIINETVYNLNPELAAKMAKEVNIAISTEKIRDFKTIDFILPGQLGFSLLAGSVFGTAFIFFNMRQTLVLKRFFATPVRREIIVLSEGFARLLFQLVTAAVIIGVGYFAFDYHLIHGGATVLQMLLLCVLGVMVFMGFGFAVSGLVKSEASIPPLANMITMPQFLLAGTFFSIESFPKWLQPISRAMPLTYLNDALRRTAFEGAGLWELRTDILILLIWGIVVYIVAGKVFKWE</sequence>
<feature type="transmembrane region" description="Helical" evidence="5">
    <location>
        <begin position="344"/>
        <end position="362"/>
    </location>
</feature>
<comment type="similarity">
    <text evidence="5">Belongs to the ABC-2 integral membrane protein family.</text>
</comment>
<evidence type="ECO:0000313" key="8">
    <source>
        <dbReference type="Proteomes" id="UP001501410"/>
    </source>
</evidence>
<evidence type="ECO:0000313" key="7">
    <source>
        <dbReference type="EMBL" id="GAA4458263.1"/>
    </source>
</evidence>
<reference evidence="8" key="1">
    <citation type="journal article" date="2019" name="Int. J. Syst. Evol. Microbiol.">
        <title>The Global Catalogue of Microorganisms (GCM) 10K type strain sequencing project: providing services to taxonomists for standard genome sequencing and annotation.</title>
        <authorList>
            <consortium name="The Broad Institute Genomics Platform"/>
            <consortium name="The Broad Institute Genome Sequencing Center for Infectious Disease"/>
            <person name="Wu L."/>
            <person name="Ma J."/>
        </authorList>
    </citation>
    <scope>NUCLEOTIDE SEQUENCE [LARGE SCALE GENOMIC DNA]</scope>
    <source>
        <strain evidence="8">JCM 31921</strain>
    </source>
</reference>
<evidence type="ECO:0000256" key="3">
    <source>
        <dbReference type="ARBA" id="ARBA00022989"/>
    </source>
</evidence>
<evidence type="ECO:0000256" key="5">
    <source>
        <dbReference type="RuleBase" id="RU361157"/>
    </source>
</evidence>
<evidence type="ECO:0000256" key="4">
    <source>
        <dbReference type="ARBA" id="ARBA00023136"/>
    </source>
</evidence>
<dbReference type="Proteomes" id="UP001501410">
    <property type="component" value="Unassembled WGS sequence"/>
</dbReference>
<comment type="caution">
    <text evidence="7">The sequence shown here is derived from an EMBL/GenBank/DDBJ whole genome shotgun (WGS) entry which is preliminary data.</text>
</comment>
<dbReference type="InterPro" id="IPR013525">
    <property type="entry name" value="ABC2_TM"/>
</dbReference>
<dbReference type="Pfam" id="PF12698">
    <property type="entry name" value="ABC2_membrane_3"/>
    <property type="match status" value="1"/>
</dbReference>
<dbReference type="PANTHER" id="PTHR43027">
    <property type="entry name" value="DOXORUBICIN RESISTANCE ABC TRANSPORTER PERMEASE PROTEIN DRRC-RELATED"/>
    <property type="match status" value="1"/>
</dbReference>
<proteinExistence type="inferred from homology"/>
<name>A0ABP8MYM4_9BACT</name>
<dbReference type="PRINTS" id="PR00164">
    <property type="entry name" value="ABC2TRNSPORT"/>
</dbReference>
<feature type="transmembrane region" description="Helical" evidence="5">
    <location>
        <begin position="170"/>
        <end position="193"/>
    </location>
</feature>
<feature type="transmembrane region" description="Helical" evidence="5">
    <location>
        <begin position="27"/>
        <end position="47"/>
    </location>
</feature>
<accession>A0ABP8MYM4</accession>
<feature type="domain" description="ABC transmembrane type-2" evidence="6">
    <location>
        <begin position="127"/>
        <end position="365"/>
    </location>
</feature>
<evidence type="ECO:0000256" key="2">
    <source>
        <dbReference type="ARBA" id="ARBA00022692"/>
    </source>
</evidence>
<evidence type="ECO:0000259" key="6">
    <source>
        <dbReference type="PROSITE" id="PS51012"/>
    </source>
</evidence>
<dbReference type="InterPro" id="IPR052902">
    <property type="entry name" value="ABC-2_transporter"/>
</dbReference>
<dbReference type="InterPro" id="IPR047817">
    <property type="entry name" value="ABC2_TM_bact-type"/>
</dbReference>
<organism evidence="7 8">
    <name type="scientific">Rurimicrobium arvi</name>
    <dbReference type="NCBI Taxonomy" id="2049916"/>
    <lineage>
        <taxon>Bacteria</taxon>
        <taxon>Pseudomonadati</taxon>
        <taxon>Bacteroidota</taxon>
        <taxon>Chitinophagia</taxon>
        <taxon>Chitinophagales</taxon>
        <taxon>Chitinophagaceae</taxon>
        <taxon>Rurimicrobium</taxon>
    </lineage>
</organism>
<keyword evidence="8" id="KW-1185">Reference proteome</keyword>
<comment type="caution">
    <text evidence="5">Lacks conserved residue(s) required for the propagation of feature annotation.</text>
</comment>
<feature type="transmembrane region" description="Helical" evidence="5">
    <location>
        <begin position="253"/>
        <end position="274"/>
    </location>
</feature>
<keyword evidence="4 5" id="KW-0472">Membrane</keyword>
<dbReference type="EMBL" id="BAABEZ010000024">
    <property type="protein sequence ID" value="GAA4458263.1"/>
    <property type="molecule type" value="Genomic_DNA"/>
</dbReference>
<evidence type="ECO:0000256" key="1">
    <source>
        <dbReference type="ARBA" id="ARBA00004141"/>
    </source>
</evidence>
<keyword evidence="2 5" id="KW-0812">Transmembrane</keyword>
<feature type="transmembrane region" description="Helical" evidence="5">
    <location>
        <begin position="220"/>
        <end position="241"/>
    </location>
</feature>
<gene>
    <name evidence="7" type="ORF">GCM10023092_26350</name>
</gene>
<dbReference type="PROSITE" id="PS51012">
    <property type="entry name" value="ABC_TM2"/>
    <property type="match status" value="1"/>
</dbReference>
<keyword evidence="3 5" id="KW-1133">Transmembrane helix</keyword>
<keyword evidence="5" id="KW-0813">Transport</keyword>